<dbReference type="OrthoDB" id="8557224at2"/>
<dbReference type="KEGG" id="mrub:DEO27_002795"/>
<keyword evidence="6 7" id="KW-0472">Membrane</keyword>
<dbReference type="CDD" id="cd06261">
    <property type="entry name" value="TM_PBP2"/>
    <property type="match status" value="1"/>
</dbReference>
<evidence type="ECO:0000256" key="4">
    <source>
        <dbReference type="ARBA" id="ARBA00022692"/>
    </source>
</evidence>
<dbReference type="PANTHER" id="PTHR30043">
    <property type="entry name" value="PHOSPHONATES TRANSPORT SYSTEM PERMEASE PROTEIN"/>
    <property type="match status" value="1"/>
</dbReference>
<dbReference type="Proteomes" id="UP000251402">
    <property type="component" value="Chromosome"/>
</dbReference>
<sequence length="270" mass="29569">MSTVDIIMPSKRYKQKATIFMVSAIVILVACIYLNFNPIMIFTEFHYVRDLLGEMFMPNYQILYENTSTGISILQTLSMAFLGTLYGGLIAFVLAFLAASNTMPYKAVRIITQVFVSMLRVIPALVVVLVFVIAVGPGSFSGVLTLVIVTIGSFAKLFTEIIENVESGPGEAIFSVGASRLQVIRYSIIPQIMPSFIANLLYAFDVNMRAAIGLGIFGGGGIGFQLQMAKSVLHYKDVTALITIIIILVILVEKLSDYLRKRILGEGKLG</sequence>
<keyword evidence="3" id="KW-1003">Cell membrane</keyword>
<dbReference type="PROSITE" id="PS50928">
    <property type="entry name" value="ABC_TM1"/>
    <property type="match status" value="1"/>
</dbReference>
<feature type="transmembrane region" description="Helical" evidence="7">
    <location>
        <begin position="183"/>
        <end position="204"/>
    </location>
</feature>
<evidence type="ECO:0000256" key="2">
    <source>
        <dbReference type="ARBA" id="ARBA00022448"/>
    </source>
</evidence>
<evidence type="ECO:0000259" key="8">
    <source>
        <dbReference type="PROSITE" id="PS50928"/>
    </source>
</evidence>
<protein>
    <submittedName>
        <fullName evidence="9">Phosphonate ABC transporter, permease protein PhnE</fullName>
    </submittedName>
</protein>
<evidence type="ECO:0000256" key="5">
    <source>
        <dbReference type="ARBA" id="ARBA00022989"/>
    </source>
</evidence>
<proteinExistence type="inferred from homology"/>
<evidence type="ECO:0000256" key="6">
    <source>
        <dbReference type="ARBA" id="ARBA00023136"/>
    </source>
</evidence>
<dbReference type="Gene3D" id="1.10.3720.10">
    <property type="entry name" value="MetI-like"/>
    <property type="match status" value="1"/>
</dbReference>
<keyword evidence="2 7" id="KW-0813">Transport</keyword>
<comment type="similarity">
    <text evidence="7">Belongs to the binding-protein-dependent transport system permease family.</text>
</comment>
<evidence type="ECO:0000256" key="3">
    <source>
        <dbReference type="ARBA" id="ARBA00022475"/>
    </source>
</evidence>
<feature type="transmembrane region" description="Helical" evidence="7">
    <location>
        <begin position="110"/>
        <end position="134"/>
    </location>
</feature>
<dbReference type="InterPro" id="IPR005769">
    <property type="entry name" value="PhnE/PtxC"/>
</dbReference>
<name>A0A5C1HT39_9SPHI</name>
<organism evidence="9 10">
    <name type="scientific">Mucilaginibacter rubeus</name>
    <dbReference type="NCBI Taxonomy" id="2027860"/>
    <lineage>
        <taxon>Bacteria</taxon>
        <taxon>Pseudomonadati</taxon>
        <taxon>Bacteroidota</taxon>
        <taxon>Sphingobacteriia</taxon>
        <taxon>Sphingobacteriales</taxon>
        <taxon>Sphingobacteriaceae</taxon>
        <taxon>Mucilaginibacter</taxon>
    </lineage>
</organism>
<accession>A0A5C1HT39</accession>
<gene>
    <name evidence="9" type="primary">phnE</name>
    <name evidence="9" type="ORF">DEO27_002795</name>
</gene>
<comment type="subcellular location">
    <subcellularLocation>
        <location evidence="1 7">Cell membrane</location>
        <topology evidence="1 7">Multi-pass membrane protein</topology>
    </subcellularLocation>
</comment>
<dbReference type="AlphaFoldDB" id="A0A5C1HT39"/>
<evidence type="ECO:0000313" key="10">
    <source>
        <dbReference type="Proteomes" id="UP000251402"/>
    </source>
</evidence>
<keyword evidence="4 7" id="KW-0812">Transmembrane</keyword>
<evidence type="ECO:0000256" key="1">
    <source>
        <dbReference type="ARBA" id="ARBA00004651"/>
    </source>
</evidence>
<dbReference type="SUPFAM" id="SSF161098">
    <property type="entry name" value="MetI-like"/>
    <property type="match status" value="1"/>
</dbReference>
<dbReference type="InterPro" id="IPR000515">
    <property type="entry name" value="MetI-like"/>
</dbReference>
<feature type="transmembrane region" description="Helical" evidence="7">
    <location>
        <begin position="73"/>
        <end position="98"/>
    </location>
</feature>
<dbReference type="PANTHER" id="PTHR30043:SF1">
    <property type="entry name" value="ABC TRANSPORT SYSTEM PERMEASE PROTEIN P69"/>
    <property type="match status" value="1"/>
</dbReference>
<evidence type="ECO:0000313" key="9">
    <source>
        <dbReference type="EMBL" id="QEM08986.1"/>
    </source>
</evidence>
<dbReference type="NCBIfam" id="TIGR01097">
    <property type="entry name" value="PhnE"/>
    <property type="match status" value="1"/>
</dbReference>
<feature type="transmembrane region" description="Helical" evidence="7">
    <location>
        <begin position="210"/>
        <end position="226"/>
    </location>
</feature>
<dbReference type="GO" id="GO:0005886">
    <property type="term" value="C:plasma membrane"/>
    <property type="evidence" value="ECO:0007669"/>
    <property type="project" value="UniProtKB-SubCell"/>
</dbReference>
<dbReference type="Pfam" id="PF00528">
    <property type="entry name" value="BPD_transp_1"/>
    <property type="match status" value="1"/>
</dbReference>
<feature type="transmembrane region" description="Helical" evidence="7">
    <location>
        <begin position="238"/>
        <end position="256"/>
    </location>
</feature>
<dbReference type="EMBL" id="CP043450">
    <property type="protein sequence ID" value="QEM08986.1"/>
    <property type="molecule type" value="Genomic_DNA"/>
</dbReference>
<reference evidence="9" key="1">
    <citation type="submission" date="2019-08" db="EMBL/GenBank/DDBJ databases">
        <title>Comparative genome analysis confer to the adaptation heavy metal polluted environment.</title>
        <authorList>
            <person name="Li Y."/>
        </authorList>
    </citation>
    <scope>NUCLEOTIDE SEQUENCE [LARGE SCALE GENOMIC DNA]</scope>
    <source>
        <strain evidence="9">P1</strain>
    </source>
</reference>
<dbReference type="InterPro" id="IPR035906">
    <property type="entry name" value="MetI-like_sf"/>
</dbReference>
<keyword evidence="10" id="KW-1185">Reference proteome</keyword>
<keyword evidence="5 7" id="KW-1133">Transmembrane helix</keyword>
<feature type="transmembrane region" description="Helical" evidence="7">
    <location>
        <begin position="17"/>
        <end position="36"/>
    </location>
</feature>
<feature type="domain" description="ABC transmembrane type-1" evidence="8">
    <location>
        <begin position="73"/>
        <end position="256"/>
    </location>
</feature>
<dbReference type="GO" id="GO:0015416">
    <property type="term" value="F:ABC-type phosphonate transporter activity"/>
    <property type="evidence" value="ECO:0007669"/>
    <property type="project" value="InterPro"/>
</dbReference>
<evidence type="ECO:0000256" key="7">
    <source>
        <dbReference type="RuleBase" id="RU363032"/>
    </source>
</evidence>